<dbReference type="GO" id="GO:0006235">
    <property type="term" value="P:dTTP biosynthetic process"/>
    <property type="evidence" value="ECO:0007669"/>
    <property type="project" value="UniProtKB-UniRule"/>
</dbReference>
<dbReference type="InterPro" id="IPR018094">
    <property type="entry name" value="Thymidylate_kinase"/>
</dbReference>
<evidence type="ECO:0000256" key="4">
    <source>
        <dbReference type="ARBA" id="ARBA00022741"/>
    </source>
</evidence>
<evidence type="ECO:0000313" key="11">
    <source>
        <dbReference type="Proteomes" id="UP000177088"/>
    </source>
</evidence>
<evidence type="ECO:0000313" key="10">
    <source>
        <dbReference type="EMBL" id="OGL73529.1"/>
    </source>
</evidence>
<dbReference type="Pfam" id="PF02223">
    <property type="entry name" value="Thymidylate_kin"/>
    <property type="match status" value="1"/>
</dbReference>
<comment type="catalytic activity">
    <reaction evidence="7 8">
        <text>dTMP + ATP = dTDP + ADP</text>
        <dbReference type="Rhea" id="RHEA:13517"/>
        <dbReference type="ChEBI" id="CHEBI:30616"/>
        <dbReference type="ChEBI" id="CHEBI:58369"/>
        <dbReference type="ChEBI" id="CHEBI:63528"/>
        <dbReference type="ChEBI" id="CHEBI:456216"/>
        <dbReference type="EC" id="2.7.4.9"/>
    </reaction>
</comment>
<accession>A0A1F7U5K5</accession>
<dbReference type="PANTHER" id="PTHR10344:SF4">
    <property type="entry name" value="UMP-CMP KINASE 2, MITOCHONDRIAL"/>
    <property type="match status" value="1"/>
</dbReference>
<sequence>MPKGKFFVIDGTDGSGKKTQTERLIQRLAAEGFPVEKISFPQYGQPSAKKVEEYLAGKYGPADAIDARMASGYYAEDRLAAKPKISGWLDAGTHVVADRFVASNMGHQGGKIRDPQARREFFRWNDELEHEQNGLPRPDLNIILHVPAAVSIALVEKRGHAKDGHEADPGHLERAEQTYLEIARTFPGFVLVECFENGQLLSMDEVHEKVWAVVRPMLK</sequence>
<keyword evidence="3 8" id="KW-0545">Nucleotide biosynthesis</keyword>
<dbReference type="GO" id="GO:0006227">
    <property type="term" value="P:dUDP biosynthetic process"/>
    <property type="evidence" value="ECO:0007669"/>
    <property type="project" value="TreeGrafter"/>
</dbReference>
<comment type="caution">
    <text evidence="10">The sequence shown here is derived from an EMBL/GenBank/DDBJ whole genome shotgun (WGS) entry which is preliminary data.</text>
</comment>
<dbReference type="Gene3D" id="3.40.50.300">
    <property type="entry name" value="P-loop containing nucleotide triphosphate hydrolases"/>
    <property type="match status" value="1"/>
</dbReference>
<name>A0A1F7U5K5_9BACT</name>
<proteinExistence type="inferred from homology"/>
<dbReference type="EMBL" id="MGEA01000056">
    <property type="protein sequence ID" value="OGL73529.1"/>
    <property type="molecule type" value="Genomic_DNA"/>
</dbReference>
<dbReference type="PANTHER" id="PTHR10344">
    <property type="entry name" value="THYMIDYLATE KINASE"/>
    <property type="match status" value="1"/>
</dbReference>
<dbReference type="GO" id="GO:0004798">
    <property type="term" value="F:dTMP kinase activity"/>
    <property type="evidence" value="ECO:0007669"/>
    <property type="project" value="UniProtKB-UniRule"/>
</dbReference>
<keyword evidence="2 8" id="KW-0808">Transferase</keyword>
<dbReference type="HAMAP" id="MF_00165">
    <property type="entry name" value="Thymidylate_kinase"/>
    <property type="match status" value="1"/>
</dbReference>
<evidence type="ECO:0000256" key="8">
    <source>
        <dbReference type="HAMAP-Rule" id="MF_00165"/>
    </source>
</evidence>
<evidence type="ECO:0000256" key="5">
    <source>
        <dbReference type="ARBA" id="ARBA00022777"/>
    </source>
</evidence>
<dbReference type="GO" id="GO:0006233">
    <property type="term" value="P:dTDP biosynthetic process"/>
    <property type="evidence" value="ECO:0007669"/>
    <property type="project" value="InterPro"/>
</dbReference>
<keyword evidence="6 8" id="KW-0067">ATP-binding</keyword>
<comment type="similarity">
    <text evidence="1 8">Belongs to the thymidylate kinase family.</text>
</comment>
<keyword evidence="5 8" id="KW-0418">Kinase</keyword>
<evidence type="ECO:0000256" key="6">
    <source>
        <dbReference type="ARBA" id="ARBA00022840"/>
    </source>
</evidence>
<evidence type="ECO:0000259" key="9">
    <source>
        <dbReference type="Pfam" id="PF02223"/>
    </source>
</evidence>
<protein>
    <recommendedName>
        <fullName evidence="8">Thymidylate kinase</fullName>
        <ecNumber evidence="8">2.7.4.9</ecNumber>
    </recommendedName>
    <alternativeName>
        <fullName evidence="8">dTMP kinase</fullName>
    </alternativeName>
</protein>
<keyword evidence="4 8" id="KW-0547">Nucleotide-binding</keyword>
<gene>
    <name evidence="8" type="primary">tmk</name>
    <name evidence="10" type="ORF">A3C96_02310</name>
</gene>
<dbReference type="InterPro" id="IPR039430">
    <property type="entry name" value="Thymidylate_kin-like_dom"/>
</dbReference>
<dbReference type="InterPro" id="IPR027417">
    <property type="entry name" value="P-loop_NTPase"/>
</dbReference>
<dbReference type="GO" id="GO:0005829">
    <property type="term" value="C:cytosol"/>
    <property type="evidence" value="ECO:0007669"/>
    <property type="project" value="TreeGrafter"/>
</dbReference>
<comment type="caution">
    <text evidence="8">Lacks conserved residue(s) required for the propagation of feature annotation.</text>
</comment>
<evidence type="ECO:0000256" key="3">
    <source>
        <dbReference type="ARBA" id="ARBA00022727"/>
    </source>
</evidence>
<organism evidence="10 11">
    <name type="scientific">Candidatus Uhrbacteria bacterium RIFCSPHIGHO2_02_FULL_60_10</name>
    <dbReference type="NCBI Taxonomy" id="1802392"/>
    <lineage>
        <taxon>Bacteria</taxon>
        <taxon>Candidatus Uhriibacteriota</taxon>
    </lineage>
</organism>
<dbReference type="GO" id="GO:0005524">
    <property type="term" value="F:ATP binding"/>
    <property type="evidence" value="ECO:0007669"/>
    <property type="project" value="UniProtKB-UniRule"/>
</dbReference>
<evidence type="ECO:0000256" key="1">
    <source>
        <dbReference type="ARBA" id="ARBA00009776"/>
    </source>
</evidence>
<dbReference type="SUPFAM" id="SSF52540">
    <property type="entry name" value="P-loop containing nucleoside triphosphate hydrolases"/>
    <property type="match status" value="1"/>
</dbReference>
<dbReference type="CDD" id="cd01672">
    <property type="entry name" value="TMPK"/>
    <property type="match status" value="1"/>
</dbReference>
<comment type="function">
    <text evidence="8">Phosphorylation of dTMP to form dTDP in both de novo and salvage pathways of dTTP synthesis.</text>
</comment>
<evidence type="ECO:0000256" key="2">
    <source>
        <dbReference type="ARBA" id="ARBA00022679"/>
    </source>
</evidence>
<evidence type="ECO:0000256" key="7">
    <source>
        <dbReference type="ARBA" id="ARBA00048743"/>
    </source>
</evidence>
<reference evidence="10 11" key="1">
    <citation type="journal article" date="2016" name="Nat. Commun.">
        <title>Thousands of microbial genomes shed light on interconnected biogeochemical processes in an aquifer system.</title>
        <authorList>
            <person name="Anantharaman K."/>
            <person name="Brown C.T."/>
            <person name="Hug L.A."/>
            <person name="Sharon I."/>
            <person name="Castelle C.J."/>
            <person name="Probst A.J."/>
            <person name="Thomas B.C."/>
            <person name="Singh A."/>
            <person name="Wilkins M.J."/>
            <person name="Karaoz U."/>
            <person name="Brodie E.L."/>
            <person name="Williams K.H."/>
            <person name="Hubbard S.S."/>
            <person name="Banfield J.F."/>
        </authorList>
    </citation>
    <scope>NUCLEOTIDE SEQUENCE [LARGE SCALE GENOMIC DNA]</scope>
</reference>
<dbReference type="Proteomes" id="UP000177088">
    <property type="component" value="Unassembled WGS sequence"/>
</dbReference>
<dbReference type="AlphaFoldDB" id="A0A1F7U5K5"/>
<feature type="domain" description="Thymidylate kinase-like" evidence="9">
    <location>
        <begin position="9"/>
        <end position="192"/>
    </location>
</feature>
<dbReference type="EC" id="2.7.4.9" evidence="8"/>